<accession>A0ABX2ZUA4</accession>
<feature type="chain" id="PRO_5046954910" description="Intracellular proteinase inhibitor BsuPI domain-containing protein" evidence="1">
    <location>
        <begin position="21"/>
        <end position="172"/>
    </location>
</feature>
<name>A0ABX2ZUA4_9BACI</name>
<evidence type="ECO:0000313" key="3">
    <source>
        <dbReference type="EMBL" id="ODG92771.1"/>
    </source>
</evidence>
<dbReference type="Proteomes" id="UP000094580">
    <property type="component" value="Unassembled WGS sequence"/>
</dbReference>
<feature type="signal peptide" evidence="1">
    <location>
        <begin position="1"/>
        <end position="20"/>
    </location>
</feature>
<dbReference type="Pfam" id="PF12690">
    <property type="entry name" value="BsuPI"/>
    <property type="match status" value="1"/>
</dbReference>
<dbReference type="Gene3D" id="2.60.40.2360">
    <property type="entry name" value="Intracellular proteinase inhibitor BsuPI"/>
    <property type="match status" value="1"/>
</dbReference>
<evidence type="ECO:0000256" key="1">
    <source>
        <dbReference type="SAM" id="SignalP"/>
    </source>
</evidence>
<protein>
    <recommendedName>
        <fullName evidence="2">Intracellular proteinase inhibitor BsuPI domain-containing protein</fullName>
    </recommendedName>
</protein>
<keyword evidence="4" id="KW-1185">Reference proteome</keyword>
<evidence type="ECO:0000313" key="4">
    <source>
        <dbReference type="Proteomes" id="UP000094580"/>
    </source>
</evidence>
<dbReference type="InterPro" id="IPR020481">
    <property type="entry name" value="Intracell_prot_inh_BsuPI"/>
</dbReference>
<evidence type="ECO:0000259" key="2">
    <source>
        <dbReference type="Pfam" id="PF12690"/>
    </source>
</evidence>
<keyword evidence="1" id="KW-0732">Signal</keyword>
<dbReference type="PROSITE" id="PS51257">
    <property type="entry name" value="PROKAR_LIPOPROTEIN"/>
    <property type="match status" value="1"/>
</dbReference>
<feature type="domain" description="Intracellular proteinase inhibitor BsuPI" evidence="2">
    <location>
        <begin position="50"/>
        <end position="148"/>
    </location>
</feature>
<organism evidence="3 4">
    <name type="scientific">Gottfriedia luciferensis</name>
    <dbReference type="NCBI Taxonomy" id="178774"/>
    <lineage>
        <taxon>Bacteria</taxon>
        <taxon>Bacillati</taxon>
        <taxon>Bacillota</taxon>
        <taxon>Bacilli</taxon>
        <taxon>Bacillales</taxon>
        <taxon>Bacillaceae</taxon>
        <taxon>Gottfriedia</taxon>
    </lineage>
</organism>
<sequence>MKKRSILLLACLLLLSGCGAKSDKEIKPTPSTKQTVGQINEIDVEKLLSTLEVTEANGLVKMKYSLRNDNKIPANFTFPSSQTVDFTIKDESGQVVYQSSREMVYAQVITNVAVPSGKTQVWEEQVNFVNKNLPYGNYVITANFVASKVNEKNLNGEIKPVTQTVTYQKLLQ</sequence>
<dbReference type="RefSeq" id="WP_069032971.1">
    <property type="nucleotide sequence ID" value="NZ_MDKC01000005.1"/>
</dbReference>
<proteinExistence type="predicted"/>
<gene>
    <name evidence="3" type="ORF">BED47_17785</name>
</gene>
<dbReference type="InterPro" id="IPR038144">
    <property type="entry name" value="IPI"/>
</dbReference>
<comment type="caution">
    <text evidence="3">The sequence shown here is derived from an EMBL/GenBank/DDBJ whole genome shotgun (WGS) entry which is preliminary data.</text>
</comment>
<dbReference type="EMBL" id="MDKC01000005">
    <property type="protein sequence ID" value="ODG92771.1"/>
    <property type="molecule type" value="Genomic_DNA"/>
</dbReference>
<reference evidence="3 4" key="1">
    <citation type="submission" date="2016-07" db="EMBL/GenBank/DDBJ databases">
        <authorList>
            <person name="Townsley L."/>
            <person name="Shank E.A."/>
        </authorList>
    </citation>
    <scope>NUCLEOTIDE SEQUENCE [LARGE SCALE GENOMIC DNA]</scope>
    <source>
        <strain evidence="3 4">CH01</strain>
    </source>
</reference>